<keyword evidence="2" id="KW-0614">Plasmid</keyword>
<dbReference type="KEGG" id="rmm:ROSMUCSMR3_04104"/>
<dbReference type="Proteomes" id="UP000192273">
    <property type="component" value="Plasmid pSMR3-1"/>
</dbReference>
<keyword evidence="3" id="KW-1185">Reference proteome</keyword>
<sequence length="203" mass="22303">MRLILAAIFAGLASAAVAEPDVEQVAAAFANEFRAGNLFVSEAECRARLSQRHATFAQVGGDKLAPTAFVLEANRLICEALMHQEAIPLHRAEAARLTAEAQRLDQIWRRDRAADPVGVVDFPGRDASQQQLRSDARWQLETAYAKGFIIADLQAEADRLLRLAIEDFGRFGPQSKRTMLMAADADGEKSLQEGFRDLLPRAS</sequence>
<protein>
    <submittedName>
        <fullName evidence="2">Uncharacterized protein</fullName>
    </submittedName>
</protein>
<gene>
    <name evidence="2" type="ORF">ROSMUCSMR3_04104</name>
</gene>
<proteinExistence type="predicted"/>
<evidence type="ECO:0000256" key="1">
    <source>
        <dbReference type="SAM" id="SignalP"/>
    </source>
</evidence>
<dbReference type="AlphaFoldDB" id="A0A1V0RUS5"/>
<feature type="signal peptide" evidence="1">
    <location>
        <begin position="1"/>
        <end position="18"/>
    </location>
</feature>
<reference evidence="2 3" key="1">
    <citation type="submission" date="2017-03" db="EMBL/GenBank/DDBJ databases">
        <title>Genome Sequence of Roseovarius mucosus strain SMR3 Isolated from a culture of the Diatom Skeletonema marinoi.</title>
        <authorList>
            <person name="Topel M."/>
            <person name="Pinder M."/>
            <person name="Johansson O.N."/>
            <person name="Kourtchenko O."/>
            <person name="Godhe A."/>
            <person name="Clarke A.K."/>
        </authorList>
    </citation>
    <scope>NUCLEOTIDE SEQUENCE [LARGE SCALE GENOMIC DNA]</scope>
    <source>
        <strain evidence="2 3">SMR3</strain>
        <plasmid evidence="3">psmr3-1</plasmid>
    </source>
</reference>
<name>A0A1V0RUS5_9RHOB</name>
<geneLocation type="plasmid" evidence="3">
    <name>psmr3-1</name>
</geneLocation>
<accession>A0A1V0RUS5</accession>
<evidence type="ECO:0000313" key="3">
    <source>
        <dbReference type="Proteomes" id="UP000192273"/>
    </source>
</evidence>
<dbReference type="EMBL" id="CP020475">
    <property type="protein sequence ID" value="ARE85547.1"/>
    <property type="molecule type" value="Genomic_DNA"/>
</dbReference>
<evidence type="ECO:0000313" key="2">
    <source>
        <dbReference type="EMBL" id="ARE85547.1"/>
    </source>
</evidence>
<organism evidence="2 3">
    <name type="scientific">Roseovarius mucosus</name>
    <dbReference type="NCBI Taxonomy" id="215743"/>
    <lineage>
        <taxon>Bacteria</taxon>
        <taxon>Pseudomonadati</taxon>
        <taxon>Pseudomonadota</taxon>
        <taxon>Alphaproteobacteria</taxon>
        <taxon>Rhodobacterales</taxon>
        <taxon>Roseobacteraceae</taxon>
        <taxon>Roseovarius</taxon>
    </lineage>
</organism>
<feature type="chain" id="PRO_5013228360" evidence="1">
    <location>
        <begin position="19"/>
        <end position="203"/>
    </location>
</feature>
<dbReference type="RefSeq" id="WP_081508704.1">
    <property type="nucleotide sequence ID" value="NZ_CP020475.1"/>
</dbReference>
<keyword evidence="1" id="KW-0732">Signal</keyword>